<dbReference type="AlphaFoldDB" id="A0A8X7PHC3"/>
<proteinExistence type="predicted"/>
<dbReference type="Proteomes" id="UP000886595">
    <property type="component" value="Unassembled WGS sequence"/>
</dbReference>
<name>A0A8X7PHC3_BRACI</name>
<reference evidence="1 2" key="1">
    <citation type="submission" date="2020-02" db="EMBL/GenBank/DDBJ databases">
        <authorList>
            <person name="Ma Q."/>
            <person name="Huang Y."/>
            <person name="Song X."/>
            <person name="Pei D."/>
        </authorList>
    </citation>
    <scope>NUCLEOTIDE SEQUENCE [LARGE SCALE GENOMIC DNA]</scope>
    <source>
        <strain evidence="1">Sxm20200214</strain>
        <tissue evidence="1">Leaf</tissue>
    </source>
</reference>
<dbReference type="EMBL" id="JAAMPC010000016">
    <property type="protein sequence ID" value="KAG2251831.1"/>
    <property type="molecule type" value="Genomic_DNA"/>
</dbReference>
<protein>
    <submittedName>
        <fullName evidence="1">Uncharacterized protein</fullName>
    </submittedName>
</protein>
<accession>A0A8X7PHC3</accession>
<sequence length="110" mass="12584">MVESFHLMHKKFNLISTSADPNGRRTSLVTSTTQNIHSPNMEPGRGRSGIQSNYSGMTRLQKLDFPRFNGDELQQWLYKVEQFYAMDNIPNDIKVGLASIHFDGLASKWH</sequence>
<dbReference type="OrthoDB" id="1742322at2759"/>
<organism evidence="1 2">
    <name type="scientific">Brassica carinata</name>
    <name type="common">Ethiopian mustard</name>
    <name type="synonym">Abyssinian cabbage</name>
    <dbReference type="NCBI Taxonomy" id="52824"/>
    <lineage>
        <taxon>Eukaryota</taxon>
        <taxon>Viridiplantae</taxon>
        <taxon>Streptophyta</taxon>
        <taxon>Embryophyta</taxon>
        <taxon>Tracheophyta</taxon>
        <taxon>Spermatophyta</taxon>
        <taxon>Magnoliopsida</taxon>
        <taxon>eudicotyledons</taxon>
        <taxon>Gunneridae</taxon>
        <taxon>Pentapetalae</taxon>
        <taxon>rosids</taxon>
        <taxon>malvids</taxon>
        <taxon>Brassicales</taxon>
        <taxon>Brassicaceae</taxon>
        <taxon>Brassiceae</taxon>
        <taxon>Brassica</taxon>
    </lineage>
</organism>
<keyword evidence="2" id="KW-1185">Reference proteome</keyword>
<gene>
    <name evidence="1" type="ORF">Bca52824_081967</name>
</gene>
<comment type="caution">
    <text evidence="1">The sequence shown here is derived from an EMBL/GenBank/DDBJ whole genome shotgun (WGS) entry which is preliminary data.</text>
</comment>
<evidence type="ECO:0000313" key="2">
    <source>
        <dbReference type="Proteomes" id="UP000886595"/>
    </source>
</evidence>
<evidence type="ECO:0000313" key="1">
    <source>
        <dbReference type="EMBL" id="KAG2251831.1"/>
    </source>
</evidence>